<dbReference type="EMBL" id="JAPFFF010000031">
    <property type="protein sequence ID" value="KAK8844959.1"/>
    <property type="molecule type" value="Genomic_DNA"/>
</dbReference>
<evidence type="ECO:0000313" key="8">
    <source>
        <dbReference type="Proteomes" id="UP001470230"/>
    </source>
</evidence>
<keyword evidence="5" id="KW-0175">Coiled coil</keyword>
<evidence type="ECO:0000256" key="1">
    <source>
        <dbReference type="ARBA" id="ARBA00004123"/>
    </source>
</evidence>
<accession>A0ABR2HD48</accession>
<dbReference type="SUPFAM" id="SSF48371">
    <property type="entry name" value="ARM repeat"/>
    <property type="match status" value="1"/>
</dbReference>
<organism evidence="7 8">
    <name type="scientific">Tritrichomonas musculus</name>
    <dbReference type="NCBI Taxonomy" id="1915356"/>
    <lineage>
        <taxon>Eukaryota</taxon>
        <taxon>Metamonada</taxon>
        <taxon>Parabasalia</taxon>
        <taxon>Tritrichomonadida</taxon>
        <taxon>Tritrichomonadidae</taxon>
        <taxon>Tritrichomonas</taxon>
    </lineage>
</organism>
<dbReference type="SUPFAM" id="SSF56112">
    <property type="entry name" value="Protein kinase-like (PK-like)"/>
    <property type="match status" value="1"/>
</dbReference>
<keyword evidence="2" id="KW-0723">Serine/threonine-protein kinase</keyword>
<evidence type="ECO:0000256" key="5">
    <source>
        <dbReference type="SAM" id="Coils"/>
    </source>
</evidence>
<keyword evidence="4" id="KW-0539">Nucleus</keyword>
<dbReference type="Gene3D" id="1.10.1070.11">
    <property type="entry name" value="Phosphatidylinositol 3-/4-kinase, catalytic domain"/>
    <property type="match status" value="1"/>
</dbReference>
<keyword evidence="8" id="KW-1185">Reference proteome</keyword>
<keyword evidence="2" id="KW-0808">Transferase</keyword>
<dbReference type="PANTHER" id="PTHR11139">
    <property type="entry name" value="ATAXIA TELANGIECTASIA MUTATED ATM -RELATED"/>
    <property type="match status" value="1"/>
</dbReference>
<evidence type="ECO:0000256" key="2">
    <source>
        <dbReference type="ARBA" id="ARBA00022527"/>
    </source>
</evidence>
<dbReference type="InterPro" id="IPR011989">
    <property type="entry name" value="ARM-like"/>
</dbReference>
<keyword evidence="3" id="KW-0227">DNA damage</keyword>
<keyword evidence="2" id="KW-0418">Kinase</keyword>
<reference evidence="7 8" key="1">
    <citation type="submission" date="2024-04" db="EMBL/GenBank/DDBJ databases">
        <title>Tritrichomonas musculus Genome.</title>
        <authorList>
            <person name="Alves-Ferreira E."/>
            <person name="Grigg M."/>
            <person name="Lorenzi H."/>
            <person name="Galac M."/>
        </authorList>
    </citation>
    <scope>NUCLEOTIDE SEQUENCE [LARGE SCALE GENOMIC DNA]</scope>
    <source>
        <strain evidence="7 8">EAF2021</strain>
    </source>
</reference>
<feature type="coiled-coil region" evidence="5">
    <location>
        <begin position="1005"/>
        <end position="1032"/>
    </location>
</feature>
<evidence type="ECO:0000259" key="6">
    <source>
        <dbReference type="PROSITE" id="PS50290"/>
    </source>
</evidence>
<dbReference type="InterPro" id="IPR036940">
    <property type="entry name" value="PI3/4_kinase_cat_sf"/>
</dbReference>
<evidence type="ECO:0000256" key="4">
    <source>
        <dbReference type="ARBA" id="ARBA00023242"/>
    </source>
</evidence>
<protein>
    <recommendedName>
        <fullName evidence="6">PI3K/PI4K catalytic domain-containing protein</fullName>
    </recommendedName>
</protein>
<comment type="subcellular location">
    <subcellularLocation>
        <location evidence="1">Nucleus</location>
    </subcellularLocation>
</comment>
<comment type="caution">
    <text evidence="7">The sequence shown here is derived from an EMBL/GenBank/DDBJ whole genome shotgun (WGS) entry which is preliminary data.</text>
</comment>
<feature type="domain" description="PI3K/PI4K catalytic" evidence="6">
    <location>
        <begin position="1799"/>
        <end position="2104"/>
    </location>
</feature>
<gene>
    <name evidence="7" type="ORF">M9Y10_021132</name>
</gene>
<name>A0ABR2HD48_9EUKA</name>
<dbReference type="PROSITE" id="PS50290">
    <property type="entry name" value="PI3_4_KINASE_3"/>
    <property type="match status" value="1"/>
</dbReference>
<dbReference type="InterPro" id="IPR000403">
    <property type="entry name" value="PI3/4_kinase_cat_dom"/>
</dbReference>
<dbReference type="Proteomes" id="UP001470230">
    <property type="component" value="Unassembled WGS sequence"/>
</dbReference>
<evidence type="ECO:0000256" key="3">
    <source>
        <dbReference type="ARBA" id="ARBA00022763"/>
    </source>
</evidence>
<proteinExistence type="predicted"/>
<dbReference type="InterPro" id="IPR011009">
    <property type="entry name" value="Kinase-like_dom_sf"/>
</dbReference>
<dbReference type="Gene3D" id="1.25.10.10">
    <property type="entry name" value="Leucine-rich Repeat Variant"/>
    <property type="match status" value="2"/>
</dbReference>
<dbReference type="InterPro" id="IPR050517">
    <property type="entry name" value="DDR_Repair_Kinase"/>
</dbReference>
<evidence type="ECO:0000313" key="7">
    <source>
        <dbReference type="EMBL" id="KAK8844959.1"/>
    </source>
</evidence>
<sequence>MIDNEPLFKTVCDLIDVTVPTNQSLKEEDFDFYVDDLQERIIKYFNYHKITEVPQFLDQLVHYSDAFSKTDDKKRRYSAAVCLATIITLFPFDDYIPQFQPIIDQLLRPGFKRLVYVGAMVVGRIGYLSGPNRDHFIQVLVVHCAEILATTTKPESLFVASIVLKELAESAPEHIFQLGSNFHNTISAGLQSRDVNVRDICIEIVEILFQSQSASVGLFFLTDFLDLMRKSAAKKLADSKNTDEIVANLKLLQILLKQRPFMSASLASDLLFPVCSQRINSPNFEIMMYSIDTILFLHESNTIPTEPALVRSIISQLFQVSPKQPPGIERLFSSVISHYPDIIRSNLPEIINGFNFLLKIPKNAGPQMVFRLVVETIKIVNNNEQLNQLFQIVNEILDVSTVPIPIYFLVKALNESKPDWNTSLRRYKQYLIRMIHELLNEPSLRWEAVVISFNALDEIHNISYPDAVMLHSLVMSPRFVENTDWQIREKVAETAIHVFHSNVSRMPLESMKRLVDLCVDDPVRSVRKKTLYAFTNDVYRFLAQPEIITKFSRLVHDESYMIRKVSIQILGDLVEVTSGSILRDMLLTTLRQLPDKYNPIIPPRICDNLPHLIWASQKFIHLYAGAIFQRFLKMLDERFNKQNYKDPSIVFMDSAQLVNIDGSIIKALSRVNELFPQDAPSGPIIQVLSHILMLPVHPWTKIHALKALKNIAQGEEEVRYILKQYPILVQCLLKLIRQNSSIKLVTKSLKVLGAIGLNEIPPVLKKKKDIFIFRSFFSGSLEFKKYFIRIIFSDLFELFEEPMVDGKKKTIAQVVTDLFVADPDSIAQYLSQWFSVFLKSFTQVSNKTLKSFLTYLTTVIRLAGRLIVPHATTVFSAIESLWRQQFTVEGSRVISALVEAAYGQCDSILHLVVPIIFQLLKFKGESSSYELFHLLQIVSDYTPSYLSIIVQGLSDIAGSPETPDSSIGYCVDTLLFIVKKCDCVEHLPTIKRCVIKLRNNAGVRYKESAEKLLRLITERKNMEEDIDDDDEEKRAATPEAPPSDLSILLDLLKLPKERTEATLANWFHIFEINLIRYAPSLVIRALFPLSEYPGLLPKFSFVFAYIVTWINIPSHLKAQLADLLNLVFKCQELPRWVAEQFLNLVEFSFLSDIDLRLDIANIIQFCEDKHYYAKALLLIENSPPIFSIQKTISLNLSVGRRLEASSLAFRNNVSMEHKKWMELGEWEIALKQIRKSIDPSRYIFHQVVCMAALEDWDGILSLKDSFPDLSYHDKVQIARYFMIAEMWKGNFDEAEEFMNATNGFSVEDQIMRAIVLIKLGERNAAHAAVHIGWRYLAASVSIIEKCNKSMIHNELFQAQQLLELSEVLTCLKNDKYVEATNKVWRARLRAIEYEPNKQKELFKIRSLVPNLPHFDAHMLDIISYYIWLGKKAVAQRLCDVFFPDPNSFHAKYVALELFGREEKIDEMLSLSKECNSPELASRLQQLIGNIKLKKCKTVEGLQAVSQHFTAANKSQEKIADVNILLAHTTNDPSYAALASKALGQVLKVKLSKVNLSAHKLLGLAVNFANDEPTLLEVKKSFSNCSITVFPDIMFVSFSLLLHNQSNVRAVALQICTSLVANYPQYCGFQILAMEERYNDNEEFGELYDKTQMESPVVFSQVSLIAQELRKIVNPFNKNLQTAVQKAKLLASQEKQSEAIQTLKLFLSSSNEANLSLLNRNMKRQNERSIRELLVPVQSRGSFNNEDFENLEKLVDRLNERYKSMRVLKLSSVSDHLEKKSKWNLFILGRQSLHSDGVKISKFFHCVGNLNDSYQITLIGSDGKRYNYIMRNSTNERPLAIHQFITLIQSLIASVHSFTQGCVFQIAEDIHLYEVPKNQISMYEMIRVFQQSKQRVVDAEQLALRAWKYAPYNELDLDHRIEALKKLRNQFDGTDLAHAILVTSSDADSWAHRTSLFSFSLGALSAVSYIIGTVNHSPQHILIDKTTGAVTFARFSGMESKQPVPFRLTLMIENALGRYGVFGPFSKSFSMSLKTISKKARALAPFLQFTTGKKPFDSPIVPTNFLTAFGLKVENQGQADLDGLYSRIASPLENGTIEQALEELVAKSKNIKNIALMPMEWYPWW</sequence>
<dbReference type="PANTHER" id="PTHR11139:SF69">
    <property type="entry name" value="SERINE_THREONINE-PROTEIN KINASE ATR"/>
    <property type="match status" value="1"/>
</dbReference>
<dbReference type="InterPro" id="IPR016024">
    <property type="entry name" value="ARM-type_fold"/>
</dbReference>